<gene>
    <name evidence="2" type="ORF">Pla144_51070</name>
</gene>
<dbReference type="EMBL" id="SJPS01000021">
    <property type="protein sequence ID" value="TWU17605.1"/>
    <property type="molecule type" value="Genomic_DNA"/>
</dbReference>
<dbReference type="GO" id="GO:0004519">
    <property type="term" value="F:endonuclease activity"/>
    <property type="evidence" value="ECO:0007669"/>
    <property type="project" value="UniProtKB-KW"/>
</dbReference>
<accession>A0A5C6C092</accession>
<dbReference type="Proteomes" id="UP000318437">
    <property type="component" value="Unassembled WGS sequence"/>
</dbReference>
<reference evidence="2 3" key="1">
    <citation type="submission" date="2019-02" db="EMBL/GenBank/DDBJ databases">
        <title>Deep-cultivation of Planctomycetes and their phenomic and genomic characterization uncovers novel biology.</title>
        <authorList>
            <person name="Wiegand S."/>
            <person name="Jogler M."/>
            <person name="Boedeker C."/>
            <person name="Pinto D."/>
            <person name="Vollmers J."/>
            <person name="Rivas-Marin E."/>
            <person name="Kohn T."/>
            <person name="Peeters S.H."/>
            <person name="Heuer A."/>
            <person name="Rast P."/>
            <person name="Oberbeckmann S."/>
            <person name="Bunk B."/>
            <person name="Jeske O."/>
            <person name="Meyerdierks A."/>
            <person name="Storesund J.E."/>
            <person name="Kallscheuer N."/>
            <person name="Luecker S."/>
            <person name="Lage O.M."/>
            <person name="Pohl T."/>
            <person name="Merkel B.J."/>
            <person name="Hornburger P."/>
            <person name="Mueller R.-W."/>
            <person name="Bruemmer F."/>
            <person name="Labrenz M."/>
            <person name="Spormann A.M."/>
            <person name="Op Den Camp H."/>
            <person name="Overmann J."/>
            <person name="Amann R."/>
            <person name="Jetten M.S.M."/>
            <person name="Mascher T."/>
            <person name="Medema M.H."/>
            <person name="Devos D.P."/>
            <person name="Kaster A.-K."/>
            <person name="Ovreas L."/>
            <person name="Rohde M."/>
            <person name="Galperin M.Y."/>
            <person name="Jogler C."/>
        </authorList>
    </citation>
    <scope>NUCLEOTIDE SEQUENCE [LARGE SCALE GENOMIC DNA]</scope>
    <source>
        <strain evidence="2 3">Pla144</strain>
    </source>
</reference>
<name>A0A5C6C092_9BACT</name>
<dbReference type="Gene3D" id="3.60.10.10">
    <property type="entry name" value="Endonuclease/exonuclease/phosphatase"/>
    <property type="match status" value="1"/>
</dbReference>
<evidence type="ECO:0000259" key="1">
    <source>
        <dbReference type="Pfam" id="PF03372"/>
    </source>
</evidence>
<organism evidence="2 3">
    <name type="scientific">Bythopirellula polymerisocia</name>
    <dbReference type="NCBI Taxonomy" id="2528003"/>
    <lineage>
        <taxon>Bacteria</taxon>
        <taxon>Pseudomonadati</taxon>
        <taxon>Planctomycetota</taxon>
        <taxon>Planctomycetia</taxon>
        <taxon>Pirellulales</taxon>
        <taxon>Lacipirellulaceae</taxon>
        <taxon>Bythopirellula</taxon>
    </lineage>
</organism>
<keyword evidence="2" id="KW-0540">Nuclease</keyword>
<dbReference type="InterPro" id="IPR036691">
    <property type="entry name" value="Endo/exonu/phosph_ase_sf"/>
</dbReference>
<evidence type="ECO:0000313" key="3">
    <source>
        <dbReference type="Proteomes" id="UP000318437"/>
    </source>
</evidence>
<dbReference type="SUPFAM" id="SSF56219">
    <property type="entry name" value="DNase I-like"/>
    <property type="match status" value="1"/>
</dbReference>
<dbReference type="OrthoDB" id="278769at2"/>
<dbReference type="GO" id="GO:0004527">
    <property type="term" value="F:exonuclease activity"/>
    <property type="evidence" value="ECO:0007669"/>
    <property type="project" value="UniProtKB-KW"/>
</dbReference>
<comment type="caution">
    <text evidence="2">The sequence shown here is derived from an EMBL/GenBank/DDBJ whole genome shotgun (WGS) entry which is preliminary data.</text>
</comment>
<dbReference type="Pfam" id="PF03372">
    <property type="entry name" value="Exo_endo_phos"/>
    <property type="match status" value="1"/>
</dbReference>
<keyword evidence="2" id="KW-0378">Hydrolase</keyword>
<keyword evidence="3" id="KW-1185">Reference proteome</keyword>
<evidence type="ECO:0000313" key="2">
    <source>
        <dbReference type="EMBL" id="TWU17605.1"/>
    </source>
</evidence>
<dbReference type="RefSeq" id="WP_146453292.1">
    <property type="nucleotide sequence ID" value="NZ_SJPS01000021.1"/>
</dbReference>
<sequence>MQSSLIFLLLLFPSLSELRVLAWNVESGKPSAKDPANGSDPATIANELKALKGYDIVGLSEVTPSAAKLFTDALSDNSTFLSVISSTGMDDRLLLAFNSKKLELLSAYELHKFGDWQLNSLDERGRYRHRSPLVAEFIDRKTKIKFLVTLNHLARGDEKARVRQAIGLRKWAENQTLPIIALGDFNFDVAFENLKGNRAYERFMEGNVWQWVKPELIDSNWADTDPLLPLEKRMDQYPDSILDFVFLANSKWPAKSWVVVREGDFPDLGETSDHRPVGARVFLR</sequence>
<keyword evidence="2" id="KW-0255">Endonuclease</keyword>
<proteinExistence type="predicted"/>
<dbReference type="AlphaFoldDB" id="A0A5C6C092"/>
<dbReference type="InterPro" id="IPR005135">
    <property type="entry name" value="Endo/exonuclease/phosphatase"/>
</dbReference>
<keyword evidence="2" id="KW-0269">Exonuclease</keyword>
<feature type="domain" description="Endonuclease/exonuclease/phosphatase" evidence="1">
    <location>
        <begin position="22"/>
        <end position="274"/>
    </location>
</feature>
<protein>
    <submittedName>
        <fullName evidence="2">Endonuclease/Exonuclease/phosphatase family protein</fullName>
    </submittedName>
</protein>